<organism evidence="13 14">
    <name type="scientific">Natronocella acetinitrilica</name>
    <dbReference type="NCBI Taxonomy" id="414046"/>
    <lineage>
        <taxon>Bacteria</taxon>
        <taxon>Pseudomonadati</taxon>
        <taxon>Pseudomonadota</taxon>
        <taxon>Gammaproteobacteria</taxon>
        <taxon>Chromatiales</taxon>
        <taxon>Ectothiorhodospiraceae</taxon>
        <taxon>Natronocella</taxon>
    </lineage>
</organism>
<comment type="function">
    <text evidence="10">Cell wall formation. Catalyzes the transfer of a GlcNAc subunit on undecaprenyl-pyrophosphoryl-MurNAc-pentapeptide (lipid intermediate I) to form undecaprenyl-pyrophosphoryl-MurNAc-(pentapeptide)GlcNAc (lipid intermediate II).</text>
</comment>
<evidence type="ECO:0000313" key="13">
    <source>
        <dbReference type="EMBL" id="MCP1673855.1"/>
    </source>
</evidence>
<dbReference type="Gene3D" id="3.40.50.2000">
    <property type="entry name" value="Glycogen Phosphorylase B"/>
    <property type="match status" value="2"/>
</dbReference>
<feature type="binding site" evidence="10">
    <location>
        <position position="165"/>
    </location>
    <ligand>
        <name>UDP-N-acetyl-alpha-D-glucosamine</name>
        <dbReference type="ChEBI" id="CHEBI:57705"/>
    </ligand>
</feature>
<dbReference type="SUPFAM" id="SSF53756">
    <property type="entry name" value="UDP-Glycosyltransferase/glycogen phosphorylase"/>
    <property type="match status" value="1"/>
</dbReference>
<dbReference type="PANTHER" id="PTHR21015">
    <property type="entry name" value="UDP-N-ACETYLGLUCOSAMINE--N-ACETYLMURAMYL-(PENTAPEPTIDE) PYROPHOSPHORYL-UNDECAPRENOL N-ACETYLGLUCOSAMINE TRANSFERASE 1"/>
    <property type="match status" value="1"/>
</dbReference>
<dbReference type="InterPro" id="IPR004276">
    <property type="entry name" value="GlycoTrans_28_N"/>
</dbReference>
<evidence type="ECO:0000256" key="6">
    <source>
        <dbReference type="ARBA" id="ARBA00022984"/>
    </source>
</evidence>
<evidence type="ECO:0000256" key="7">
    <source>
        <dbReference type="ARBA" id="ARBA00023136"/>
    </source>
</evidence>
<feature type="binding site" evidence="10">
    <location>
        <position position="247"/>
    </location>
    <ligand>
        <name>UDP-N-acetyl-alpha-D-glucosamine</name>
        <dbReference type="ChEBI" id="CHEBI:57705"/>
    </ligand>
</feature>
<dbReference type="Proteomes" id="UP001205843">
    <property type="component" value="Unassembled WGS sequence"/>
</dbReference>
<evidence type="ECO:0000256" key="10">
    <source>
        <dbReference type="HAMAP-Rule" id="MF_00033"/>
    </source>
</evidence>
<dbReference type="HAMAP" id="MF_00033">
    <property type="entry name" value="MurG"/>
    <property type="match status" value="1"/>
</dbReference>
<keyword evidence="8 10" id="KW-0131">Cell cycle</keyword>
<evidence type="ECO:0000256" key="4">
    <source>
        <dbReference type="ARBA" id="ARBA00022679"/>
    </source>
</evidence>
<keyword evidence="4 10" id="KW-0808">Transferase</keyword>
<feature type="binding site" evidence="10">
    <location>
        <position position="292"/>
    </location>
    <ligand>
        <name>UDP-N-acetyl-alpha-D-glucosamine</name>
        <dbReference type="ChEBI" id="CHEBI:57705"/>
    </ligand>
</feature>
<dbReference type="InterPro" id="IPR007235">
    <property type="entry name" value="Glyco_trans_28_C"/>
</dbReference>
<dbReference type="GO" id="GO:0050511">
    <property type="term" value="F:undecaprenyldiphospho-muramoylpentapeptide beta-N-acetylglucosaminyltransferase activity"/>
    <property type="evidence" value="ECO:0007669"/>
    <property type="project" value="UniProtKB-UniRule"/>
</dbReference>
<evidence type="ECO:0000259" key="11">
    <source>
        <dbReference type="Pfam" id="PF03033"/>
    </source>
</evidence>
<feature type="domain" description="Glycosyl transferase family 28 C-terminal" evidence="12">
    <location>
        <begin position="187"/>
        <end position="348"/>
    </location>
</feature>
<keyword evidence="14" id="KW-1185">Reference proteome</keyword>
<evidence type="ECO:0000256" key="5">
    <source>
        <dbReference type="ARBA" id="ARBA00022960"/>
    </source>
</evidence>
<evidence type="ECO:0000256" key="3">
    <source>
        <dbReference type="ARBA" id="ARBA00022676"/>
    </source>
</evidence>
<dbReference type="GO" id="GO:0008360">
    <property type="term" value="P:regulation of cell shape"/>
    <property type="evidence" value="ECO:0007669"/>
    <property type="project" value="UniProtKB-KW"/>
</dbReference>
<dbReference type="RefSeq" id="WP_253475048.1">
    <property type="nucleotide sequence ID" value="NZ_JALJXV010000002.1"/>
</dbReference>
<comment type="subcellular location">
    <subcellularLocation>
        <location evidence="10">Cell membrane</location>
        <topology evidence="10">Peripheral membrane protein</topology>
        <orientation evidence="10">Cytoplasmic side</orientation>
    </subcellularLocation>
</comment>
<keyword evidence="6 10" id="KW-0573">Peptidoglycan synthesis</keyword>
<keyword evidence="3 10" id="KW-0328">Glycosyltransferase</keyword>
<keyword evidence="1 10" id="KW-1003">Cell membrane</keyword>
<feature type="binding site" evidence="10">
    <location>
        <begin position="14"/>
        <end position="16"/>
    </location>
    <ligand>
        <name>UDP-N-acetyl-alpha-D-glucosamine</name>
        <dbReference type="ChEBI" id="CHEBI:57705"/>
    </ligand>
</feature>
<dbReference type="NCBIfam" id="TIGR01133">
    <property type="entry name" value="murG"/>
    <property type="match status" value="1"/>
</dbReference>
<protein>
    <recommendedName>
        <fullName evidence="10">UDP-N-acetylglucosamine--N-acetylmuramyl-(pentapeptide) pyrophosphoryl-undecaprenol N-acetylglucosamine transferase</fullName>
        <ecNumber evidence="10">2.4.1.227</ecNumber>
    </recommendedName>
    <alternativeName>
        <fullName evidence="10">Undecaprenyl-PP-MurNAc-pentapeptide-UDPGlcNAc GlcNAc transferase</fullName>
    </alternativeName>
</protein>
<evidence type="ECO:0000256" key="2">
    <source>
        <dbReference type="ARBA" id="ARBA00022618"/>
    </source>
</evidence>
<keyword evidence="5 10" id="KW-0133">Cell shape</keyword>
<dbReference type="GO" id="GO:0009252">
    <property type="term" value="P:peptidoglycan biosynthetic process"/>
    <property type="evidence" value="ECO:0007669"/>
    <property type="project" value="UniProtKB-UniRule"/>
</dbReference>
<keyword evidence="9 10" id="KW-0961">Cell wall biogenesis/degradation</keyword>
<evidence type="ECO:0000256" key="8">
    <source>
        <dbReference type="ARBA" id="ARBA00023306"/>
    </source>
</evidence>
<feature type="binding site" evidence="10">
    <location>
        <position position="126"/>
    </location>
    <ligand>
        <name>UDP-N-acetyl-alpha-D-glucosamine</name>
        <dbReference type="ChEBI" id="CHEBI:57705"/>
    </ligand>
</feature>
<comment type="pathway">
    <text evidence="10">Cell wall biogenesis; peptidoglycan biosynthesis.</text>
</comment>
<dbReference type="AlphaFoldDB" id="A0AAE3G151"/>
<proteinExistence type="inferred from homology"/>
<dbReference type="GO" id="GO:0051301">
    <property type="term" value="P:cell division"/>
    <property type="evidence" value="ECO:0007669"/>
    <property type="project" value="UniProtKB-KW"/>
</dbReference>
<reference evidence="13" key="1">
    <citation type="submission" date="2022-03" db="EMBL/GenBank/DDBJ databases">
        <title>Genomic Encyclopedia of Type Strains, Phase III (KMG-III): the genomes of soil and plant-associated and newly described type strains.</title>
        <authorList>
            <person name="Whitman W."/>
        </authorList>
    </citation>
    <scope>NUCLEOTIDE SEQUENCE</scope>
    <source>
        <strain evidence="13">ANL 6-2</strain>
    </source>
</reference>
<dbReference type="GO" id="GO:0005886">
    <property type="term" value="C:plasma membrane"/>
    <property type="evidence" value="ECO:0007669"/>
    <property type="project" value="UniProtKB-SubCell"/>
</dbReference>
<sequence>MTAQGPVMIMAGGTGGHVFPGLAVARRLIDEGVPVVWLGTQKGLEARVVPEAGIPVEWLQVAGLRGNGLLGWVMAPLRIARAVLQAMRVLRRVRPRCVLGLGGYVSGPGGFAAWAMRCPLVIHEQNAIAGLTNRLLSRVASRVLCAFPGAFAACPEAIVVGNPVRDEILALADNLQSGRQDGMPLQVLVVGGSLGAQILNEVVPASLALLPTNERPVVRHQAGSRTLSVAEAAYRQHGVSAEITAFIDDMAAAYAWADLVVCRAGALTISELAAVGRPAVLVPLPHAVDDHQTANARVLADAGAAWLLPQSTLTAEGLAEVLADVTHRPELLADMAARSRTVARHDAAGQVAKACLEVA</sequence>
<dbReference type="InterPro" id="IPR006009">
    <property type="entry name" value="GlcNAc_MurG"/>
</dbReference>
<keyword evidence="7 10" id="KW-0472">Membrane</keyword>
<evidence type="ECO:0000256" key="9">
    <source>
        <dbReference type="ARBA" id="ARBA00023316"/>
    </source>
</evidence>
<dbReference type="PANTHER" id="PTHR21015:SF22">
    <property type="entry name" value="GLYCOSYLTRANSFERASE"/>
    <property type="match status" value="1"/>
</dbReference>
<feature type="domain" description="Glycosyltransferase family 28 N-terminal" evidence="11">
    <location>
        <begin position="7"/>
        <end position="144"/>
    </location>
</feature>
<dbReference type="EMBL" id="JALJXV010000002">
    <property type="protein sequence ID" value="MCP1673855.1"/>
    <property type="molecule type" value="Genomic_DNA"/>
</dbReference>
<dbReference type="CDD" id="cd03785">
    <property type="entry name" value="GT28_MurG"/>
    <property type="match status" value="1"/>
</dbReference>
<accession>A0AAE3G151</accession>
<name>A0AAE3G151_9GAMM</name>
<evidence type="ECO:0000256" key="1">
    <source>
        <dbReference type="ARBA" id="ARBA00022475"/>
    </source>
</evidence>
<evidence type="ECO:0000259" key="12">
    <source>
        <dbReference type="Pfam" id="PF04101"/>
    </source>
</evidence>
<comment type="caution">
    <text evidence="10">Lacks conserved residue(s) required for the propagation of feature annotation.</text>
</comment>
<comment type="caution">
    <text evidence="13">The sequence shown here is derived from an EMBL/GenBank/DDBJ whole genome shotgun (WGS) entry which is preliminary data.</text>
</comment>
<dbReference type="EC" id="2.4.1.227" evidence="10"/>
<dbReference type="Pfam" id="PF04101">
    <property type="entry name" value="Glyco_tran_28_C"/>
    <property type="match status" value="1"/>
</dbReference>
<dbReference type="GO" id="GO:0071555">
    <property type="term" value="P:cell wall organization"/>
    <property type="evidence" value="ECO:0007669"/>
    <property type="project" value="UniProtKB-KW"/>
</dbReference>
<comment type="catalytic activity">
    <reaction evidence="10">
        <text>di-trans,octa-cis-undecaprenyl diphospho-N-acetyl-alpha-D-muramoyl-L-alanyl-D-glutamyl-meso-2,6-diaminopimeloyl-D-alanyl-D-alanine + UDP-N-acetyl-alpha-D-glucosamine = di-trans,octa-cis-undecaprenyl diphospho-[N-acetyl-alpha-D-glucosaminyl-(1-&gt;4)]-N-acetyl-alpha-D-muramoyl-L-alanyl-D-glutamyl-meso-2,6-diaminopimeloyl-D-alanyl-D-alanine + UDP + H(+)</text>
        <dbReference type="Rhea" id="RHEA:31227"/>
        <dbReference type="ChEBI" id="CHEBI:15378"/>
        <dbReference type="ChEBI" id="CHEBI:57705"/>
        <dbReference type="ChEBI" id="CHEBI:58223"/>
        <dbReference type="ChEBI" id="CHEBI:61387"/>
        <dbReference type="ChEBI" id="CHEBI:61388"/>
        <dbReference type="EC" id="2.4.1.227"/>
    </reaction>
</comment>
<evidence type="ECO:0000313" key="14">
    <source>
        <dbReference type="Proteomes" id="UP001205843"/>
    </source>
</evidence>
<keyword evidence="2 10" id="KW-0132">Cell division</keyword>
<dbReference type="GO" id="GO:0005975">
    <property type="term" value="P:carbohydrate metabolic process"/>
    <property type="evidence" value="ECO:0007669"/>
    <property type="project" value="InterPro"/>
</dbReference>
<feature type="binding site" evidence="10">
    <location>
        <position position="193"/>
    </location>
    <ligand>
        <name>UDP-N-acetyl-alpha-D-glucosamine</name>
        <dbReference type="ChEBI" id="CHEBI:57705"/>
    </ligand>
</feature>
<comment type="similarity">
    <text evidence="10">Belongs to the glycosyltransferase 28 family. MurG subfamily.</text>
</comment>
<gene>
    <name evidence="10" type="primary">murG</name>
    <name evidence="13" type="ORF">J2T57_000954</name>
</gene>
<dbReference type="Pfam" id="PF03033">
    <property type="entry name" value="Glyco_transf_28"/>
    <property type="match status" value="1"/>
</dbReference>